<dbReference type="SMART" id="SM00448">
    <property type="entry name" value="REC"/>
    <property type="match status" value="1"/>
</dbReference>
<evidence type="ECO:0000256" key="2">
    <source>
        <dbReference type="PROSITE-ProRule" id="PRU00169"/>
    </source>
</evidence>
<dbReference type="PROSITE" id="PS50110">
    <property type="entry name" value="RESPONSE_REGULATORY"/>
    <property type="match status" value="1"/>
</dbReference>
<comment type="caution">
    <text evidence="2">Lacks conserved residue(s) required for the propagation of feature annotation.</text>
</comment>
<organism evidence="4">
    <name type="scientific">Desulfobacca acetoxidans</name>
    <dbReference type="NCBI Taxonomy" id="60893"/>
    <lineage>
        <taxon>Bacteria</taxon>
        <taxon>Pseudomonadati</taxon>
        <taxon>Thermodesulfobacteriota</taxon>
        <taxon>Desulfobaccia</taxon>
        <taxon>Desulfobaccales</taxon>
        <taxon>Desulfobaccaceae</taxon>
        <taxon>Desulfobacca</taxon>
    </lineage>
</organism>
<dbReference type="InterPro" id="IPR001789">
    <property type="entry name" value="Sig_transdc_resp-reg_receiver"/>
</dbReference>
<keyword evidence="1" id="KW-0597">Phosphoprotein</keyword>
<dbReference type="Pfam" id="PF00072">
    <property type="entry name" value="Response_reg"/>
    <property type="match status" value="1"/>
</dbReference>
<evidence type="ECO:0000313" key="4">
    <source>
        <dbReference type="EMBL" id="HGS05388.1"/>
    </source>
</evidence>
<dbReference type="EMBL" id="DSXI01000387">
    <property type="protein sequence ID" value="HGS05388.1"/>
    <property type="molecule type" value="Genomic_DNA"/>
</dbReference>
<sequence length="114" mass="12897">MRRVVFADSEPHIQQLCREELQDEGYEVAVAGSGNDVVRLVEAFHPDVVILEVLLPDMSGLEAGRMVKGTSRETRVILFSHMKPPRDLKAWGADAYVLKTPNLDRLKETVRRLL</sequence>
<dbReference type="Gene3D" id="3.40.50.2300">
    <property type="match status" value="1"/>
</dbReference>
<comment type="caution">
    <text evidence="4">The sequence shown here is derived from an EMBL/GenBank/DDBJ whole genome shotgun (WGS) entry which is preliminary data.</text>
</comment>
<gene>
    <name evidence="4" type="ORF">ENT08_06580</name>
</gene>
<dbReference type="AlphaFoldDB" id="A0A7V4G8J1"/>
<evidence type="ECO:0000256" key="1">
    <source>
        <dbReference type="ARBA" id="ARBA00022553"/>
    </source>
</evidence>
<name>A0A7V4G8J1_9BACT</name>
<dbReference type="InterPro" id="IPR050595">
    <property type="entry name" value="Bact_response_regulator"/>
</dbReference>
<dbReference type="GO" id="GO:0000160">
    <property type="term" value="P:phosphorelay signal transduction system"/>
    <property type="evidence" value="ECO:0007669"/>
    <property type="project" value="InterPro"/>
</dbReference>
<protein>
    <submittedName>
        <fullName evidence="4">Response regulator</fullName>
    </submittedName>
</protein>
<reference evidence="4" key="1">
    <citation type="journal article" date="2020" name="mSystems">
        <title>Genome- and Community-Level Interaction Insights into Carbon Utilization and Element Cycling Functions of Hydrothermarchaeota in Hydrothermal Sediment.</title>
        <authorList>
            <person name="Zhou Z."/>
            <person name="Liu Y."/>
            <person name="Xu W."/>
            <person name="Pan J."/>
            <person name="Luo Z.H."/>
            <person name="Li M."/>
        </authorList>
    </citation>
    <scope>NUCLEOTIDE SEQUENCE [LARGE SCALE GENOMIC DNA]</scope>
    <source>
        <strain evidence="4">SpSt-548</strain>
    </source>
</reference>
<dbReference type="PANTHER" id="PTHR44591:SF18">
    <property type="entry name" value="REGULATORY PROTEIN"/>
    <property type="match status" value="1"/>
</dbReference>
<accession>A0A7V4G8J1</accession>
<dbReference type="InterPro" id="IPR011006">
    <property type="entry name" value="CheY-like_superfamily"/>
</dbReference>
<proteinExistence type="predicted"/>
<dbReference type="SUPFAM" id="SSF52172">
    <property type="entry name" value="CheY-like"/>
    <property type="match status" value="1"/>
</dbReference>
<feature type="domain" description="Response regulatory" evidence="3">
    <location>
        <begin position="3"/>
        <end position="114"/>
    </location>
</feature>
<dbReference type="PANTHER" id="PTHR44591">
    <property type="entry name" value="STRESS RESPONSE REGULATOR PROTEIN 1"/>
    <property type="match status" value="1"/>
</dbReference>
<evidence type="ECO:0000259" key="3">
    <source>
        <dbReference type="PROSITE" id="PS50110"/>
    </source>
</evidence>